<proteinExistence type="predicted"/>
<sequence length="181" mass="19990">MVLLCACLSALAMFSKRLWEDDAELGGGLEASGRMSPVLKSALVWSCRIACGQSNNVNSSSRIACEYGAMPIWCLIRLGRLFQGMFMENCLCADVSHWLMPICVRDFQLCYWVLAGMRTFRRVWEDDAELGGGLEASGSMPPVLKSALVWSCRIAYRQSNDVNSSNRSAHESMALCPCDVS</sequence>
<protein>
    <recommendedName>
        <fullName evidence="4">Secreted protein</fullName>
    </recommendedName>
</protein>
<dbReference type="Proteomes" id="UP000095192">
    <property type="component" value="Unassembled WGS sequence"/>
</dbReference>
<dbReference type="AlphaFoldDB" id="A0A1D3CSB3"/>
<comment type="caution">
    <text evidence="2">The sequence shown here is derived from an EMBL/GenBank/DDBJ whole genome shotgun (WGS) entry which is preliminary data.</text>
</comment>
<evidence type="ECO:0000256" key="1">
    <source>
        <dbReference type="SAM" id="SignalP"/>
    </source>
</evidence>
<feature type="chain" id="PRO_5008913849" description="Secreted protein" evidence="1">
    <location>
        <begin position="21"/>
        <end position="181"/>
    </location>
</feature>
<accession>A0A1D3CSB3</accession>
<keyword evidence="1" id="KW-0732">Signal</keyword>
<evidence type="ECO:0008006" key="4">
    <source>
        <dbReference type="Google" id="ProtNLM"/>
    </source>
</evidence>
<evidence type="ECO:0000313" key="3">
    <source>
        <dbReference type="Proteomes" id="UP000095192"/>
    </source>
</evidence>
<organism evidence="2 3">
    <name type="scientific">Cyclospora cayetanensis</name>
    <dbReference type="NCBI Taxonomy" id="88456"/>
    <lineage>
        <taxon>Eukaryota</taxon>
        <taxon>Sar</taxon>
        <taxon>Alveolata</taxon>
        <taxon>Apicomplexa</taxon>
        <taxon>Conoidasida</taxon>
        <taxon>Coccidia</taxon>
        <taxon>Eucoccidiorida</taxon>
        <taxon>Eimeriorina</taxon>
        <taxon>Eimeriidae</taxon>
        <taxon>Cyclospora</taxon>
    </lineage>
</organism>
<name>A0A1D3CSB3_9EIME</name>
<dbReference type="EMBL" id="JROU02002128">
    <property type="protein sequence ID" value="OEH74091.1"/>
    <property type="molecule type" value="Genomic_DNA"/>
</dbReference>
<dbReference type="InParanoid" id="A0A1D3CSB3"/>
<dbReference type="VEuPathDB" id="ToxoDB:cyc_00008"/>
<reference evidence="2 3" key="1">
    <citation type="journal article" date="2016" name="BMC Genomics">
        <title>Comparative genomics reveals Cyclospora cayetanensis possesses coccidia-like metabolism and invasion components but unique surface antigens.</title>
        <authorList>
            <person name="Liu S."/>
            <person name="Wang L."/>
            <person name="Zheng H."/>
            <person name="Xu Z."/>
            <person name="Roellig D.M."/>
            <person name="Li N."/>
            <person name="Frace M.A."/>
            <person name="Tang K."/>
            <person name="Arrowood M.J."/>
            <person name="Moss D.M."/>
            <person name="Zhang L."/>
            <person name="Feng Y."/>
            <person name="Xiao L."/>
        </authorList>
    </citation>
    <scope>NUCLEOTIDE SEQUENCE [LARGE SCALE GENOMIC DNA]</scope>
    <source>
        <strain evidence="2 3">CHN_HEN01</strain>
    </source>
</reference>
<gene>
    <name evidence="2" type="ORF">cyc_00008</name>
</gene>
<feature type="signal peptide" evidence="1">
    <location>
        <begin position="1"/>
        <end position="20"/>
    </location>
</feature>
<evidence type="ECO:0000313" key="2">
    <source>
        <dbReference type="EMBL" id="OEH74091.1"/>
    </source>
</evidence>
<keyword evidence="3" id="KW-1185">Reference proteome</keyword>